<dbReference type="HOGENOM" id="CLU_2410684_0_0_6"/>
<evidence type="ECO:0000313" key="2">
    <source>
        <dbReference type="EMBL" id="CAG19894.1"/>
    </source>
</evidence>
<evidence type="ECO:0000256" key="1">
    <source>
        <dbReference type="SAM" id="Phobius"/>
    </source>
</evidence>
<reference evidence="3" key="1">
    <citation type="journal article" date="2005" name="Science">
        <title>Life at depth: Photobacterium profundum genome sequence and expression analysis.</title>
        <authorList>
            <person name="Vezzi A."/>
            <person name="Campanaro S."/>
            <person name="D'Angelo M."/>
            <person name="Simonato F."/>
            <person name="Vitulo N."/>
            <person name="Lauro F.M."/>
            <person name="Cestaro A."/>
            <person name="Malacrida G."/>
            <person name="Simionati B."/>
            <person name="Cannata N."/>
            <person name="Romualdi C."/>
            <person name="Bartlett D.H."/>
            <person name="Valle G."/>
        </authorList>
    </citation>
    <scope>NUCLEOTIDE SEQUENCE [LARGE SCALE GENOMIC DNA]</scope>
    <source>
        <strain evidence="3">ATCC BAA-1253 / SS9</strain>
    </source>
</reference>
<proteinExistence type="predicted"/>
<organism evidence="2 3">
    <name type="scientific">Photobacterium profundum (strain SS9)</name>
    <dbReference type="NCBI Taxonomy" id="298386"/>
    <lineage>
        <taxon>Bacteria</taxon>
        <taxon>Pseudomonadati</taxon>
        <taxon>Pseudomonadota</taxon>
        <taxon>Gammaproteobacteria</taxon>
        <taxon>Vibrionales</taxon>
        <taxon>Vibrionaceae</taxon>
        <taxon>Photobacterium</taxon>
    </lineage>
</organism>
<dbReference type="EMBL" id="CR378667">
    <property type="protein sequence ID" value="CAG19894.1"/>
    <property type="molecule type" value="Genomic_DNA"/>
</dbReference>
<gene>
    <name evidence="2" type="ordered locus">PBPRA1483</name>
</gene>
<sequence length="92" mass="10393">MPLSFYCLKKYEIKLNILNVSCISISGYFSSSCSLDSSGCDAHATNISVVIIINFFIFNLIKIKHVRSPCTELIEAYIVIDRKSHSQFLINL</sequence>
<dbReference type="KEGG" id="ppr:PBPRA1483"/>
<dbReference type="Proteomes" id="UP000000593">
    <property type="component" value="Chromosome 1"/>
</dbReference>
<keyword evidence="1" id="KW-0812">Transmembrane</keyword>
<evidence type="ECO:0000313" key="3">
    <source>
        <dbReference type="Proteomes" id="UP000000593"/>
    </source>
</evidence>
<keyword evidence="3" id="KW-1185">Reference proteome</keyword>
<keyword evidence="1" id="KW-1133">Transmembrane helix</keyword>
<keyword evidence="1" id="KW-0472">Membrane</keyword>
<name>Q6LS32_PHOPR</name>
<accession>Q6LS32</accession>
<dbReference type="AlphaFoldDB" id="Q6LS32"/>
<feature type="transmembrane region" description="Helical" evidence="1">
    <location>
        <begin position="42"/>
        <end position="61"/>
    </location>
</feature>
<protein>
    <submittedName>
        <fullName evidence="2">Uncharacterized protein</fullName>
    </submittedName>
</protein>